<dbReference type="InterPro" id="IPR036544">
    <property type="entry name" value="QCR7_sf"/>
</dbReference>
<dbReference type="InterPro" id="IPR003197">
    <property type="entry name" value="QCR7"/>
</dbReference>
<dbReference type="GO" id="GO:0006122">
    <property type="term" value="P:mitochondrial electron transport, ubiquinol to cytochrome c"/>
    <property type="evidence" value="ECO:0007669"/>
    <property type="project" value="InterPro"/>
</dbReference>
<dbReference type="Proteomes" id="UP001213000">
    <property type="component" value="Unassembled WGS sequence"/>
</dbReference>
<organism evidence="10 11">
    <name type="scientific">Leucocoprinus birnbaumii</name>
    <dbReference type="NCBI Taxonomy" id="56174"/>
    <lineage>
        <taxon>Eukaryota</taxon>
        <taxon>Fungi</taxon>
        <taxon>Dikarya</taxon>
        <taxon>Basidiomycota</taxon>
        <taxon>Agaricomycotina</taxon>
        <taxon>Agaricomycetes</taxon>
        <taxon>Agaricomycetidae</taxon>
        <taxon>Agaricales</taxon>
        <taxon>Agaricineae</taxon>
        <taxon>Agaricaceae</taxon>
        <taxon>Leucocoprinus</taxon>
    </lineage>
</organism>
<dbReference type="Gene3D" id="1.10.1090.10">
    <property type="entry name" value="Cytochrome b-c1 complex subunit 7"/>
    <property type="match status" value="1"/>
</dbReference>
<evidence type="ECO:0000313" key="10">
    <source>
        <dbReference type="EMBL" id="KAJ3572503.1"/>
    </source>
</evidence>
<keyword evidence="3 9" id="KW-0813">Transport</keyword>
<comment type="function">
    <text evidence="9">Component of the ubiquinol-cytochrome c oxidoreductase, a multisubunit transmembrane complex that is part of the mitochondrial electron transport chain which drives oxidative phosphorylation.</text>
</comment>
<name>A0AAD5YY91_9AGAR</name>
<gene>
    <name evidence="10" type="ORF">NP233_g3039</name>
</gene>
<evidence type="ECO:0000256" key="3">
    <source>
        <dbReference type="ARBA" id="ARBA00022448"/>
    </source>
</evidence>
<protein>
    <recommendedName>
        <fullName evidence="9">Cytochrome b-c1 complex subunit 7</fullName>
    </recommendedName>
</protein>
<comment type="subcellular location">
    <subcellularLocation>
        <location evidence="1">Mitochondrion inner membrane</location>
        <topology evidence="1">Peripheral membrane protein</topology>
        <orientation evidence="1">Matrix side</orientation>
    </subcellularLocation>
</comment>
<keyword evidence="6 9" id="KW-0249">Electron transport</keyword>
<dbReference type="PIRSF" id="PIRSF000022">
    <property type="entry name" value="Bc1_14K"/>
    <property type="match status" value="1"/>
</dbReference>
<dbReference type="GO" id="GO:0045275">
    <property type="term" value="C:respiratory chain complex III"/>
    <property type="evidence" value="ECO:0007669"/>
    <property type="project" value="InterPro"/>
</dbReference>
<dbReference type="FunFam" id="1.10.1090.10:FF:000001">
    <property type="entry name" value="Cytochrome b-c1 complex subunit 7"/>
    <property type="match status" value="1"/>
</dbReference>
<keyword evidence="4 9" id="KW-0679">Respiratory chain</keyword>
<sequence length="126" mass="14717">MFGPLSISFAPYIRSSKALSAWVKPIANWYANAAGYRKYGFKYDDLVMEENDEVQRALKRLTPQEAYDRAFRLKRASQASVLHKNLEKDQWIAASEDVRYLKPHVLSVLKEQAEREKWDNITVNKH</sequence>
<dbReference type="PANTHER" id="PTHR12022">
    <property type="entry name" value="UBIQUINOL-CYTOCHROME C REDUCTASE COMPLEX 14 KD PROTEIN"/>
    <property type="match status" value="1"/>
</dbReference>
<reference evidence="10" key="1">
    <citation type="submission" date="2022-07" db="EMBL/GenBank/DDBJ databases">
        <title>Genome Sequence of Leucocoprinus birnbaumii.</title>
        <authorList>
            <person name="Buettner E."/>
        </authorList>
    </citation>
    <scope>NUCLEOTIDE SEQUENCE</scope>
    <source>
        <strain evidence="10">VT141</strain>
    </source>
</reference>
<keyword evidence="7 9" id="KW-0496">Mitochondrion</keyword>
<evidence type="ECO:0000256" key="7">
    <source>
        <dbReference type="ARBA" id="ARBA00023128"/>
    </source>
</evidence>
<dbReference type="AlphaFoldDB" id="A0AAD5YY91"/>
<evidence type="ECO:0000256" key="1">
    <source>
        <dbReference type="ARBA" id="ARBA00004443"/>
    </source>
</evidence>
<keyword evidence="8 9" id="KW-0472">Membrane</keyword>
<dbReference type="GO" id="GO:0005743">
    <property type="term" value="C:mitochondrial inner membrane"/>
    <property type="evidence" value="ECO:0007669"/>
    <property type="project" value="UniProtKB-SubCell"/>
</dbReference>
<evidence type="ECO:0000313" key="11">
    <source>
        <dbReference type="Proteomes" id="UP001213000"/>
    </source>
</evidence>
<keyword evidence="5 9" id="KW-0999">Mitochondrion inner membrane</keyword>
<evidence type="ECO:0000256" key="6">
    <source>
        <dbReference type="ARBA" id="ARBA00022982"/>
    </source>
</evidence>
<dbReference type="SUPFAM" id="SSF81524">
    <property type="entry name" value="14 kDa protein of cytochrome bc1 complex (Ubiquinol-cytochrome c reductase)"/>
    <property type="match status" value="1"/>
</dbReference>
<dbReference type="EMBL" id="JANIEX010000140">
    <property type="protein sequence ID" value="KAJ3572503.1"/>
    <property type="molecule type" value="Genomic_DNA"/>
</dbReference>
<evidence type="ECO:0000256" key="5">
    <source>
        <dbReference type="ARBA" id="ARBA00022792"/>
    </source>
</evidence>
<accession>A0AAD5YY91</accession>
<evidence type="ECO:0000256" key="4">
    <source>
        <dbReference type="ARBA" id="ARBA00022660"/>
    </source>
</evidence>
<comment type="caution">
    <text evidence="10">The sequence shown here is derived from an EMBL/GenBank/DDBJ whole genome shotgun (WGS) entry which is preliminary data.</text>
</comment>
<evidence type="ECO:0000256" key="9">
    <source>
        <dbReference type="PIRNR" id="PIRNR000022"/>
    </source>
</evidence>
<evidence type="ECO:0000256" key="8">
    <source>
        <dbReference type="ARBA" id="ARBA00023136"/>
    </source>
</evidence>
<keyword evidence="11" id="KW-1185">Reference proteome</keyword>
<comment type="similarity">
    <text evidence="2 9">Belongs to the UQCRB/QCR7 family.</text>
</comment>
<dbReference type="PANTHER" id="PTHR12022:SF0">
    <property type="entry name" value="CYTOCHROME B-C1 COMPLEX SUBUNIT 7"/>
    <property type="match status" value="1"/>
</dbReference>
<dbReference type="Pfam" id="PF02271">
    <property type="entry name" value="UCR_14kD"/>
    <property type="match status" value="1"/>
</dbReference>
<proteinExistence type="inferred from homology"/>
<evidence type="ECO:0000256" key="2">
    <source>
        <dbReference type="ARBA" id="ARBA00008554"/>
    </source>
</evidence>